<accession>A0AAV6XRA1</accession>
<protein>
    <submittedName>
        <fullName evidence="1">Uncharacterized protein</fullName>
    </submittedName>
</protein>
<evidence type="ECO:0000313" key="1">
    <source>
        <dbReference type="EMBL" id="KAG8382592.1"/>
    </source>
</evidence>
<dbReference type="PANTHER" id="PTHR35126:SF1">
    <property type="entry name" value="DUF3067 DOMAIN-CONTAINING PROTEIN"/>
    <property type="match status" value="1"/>
</dbReference>
<dbReference type="Gene3D" id="3.30.428.40">
    <property type="entry name" value="Protein of unknown function DUF3067"/>
    <property type="match status" value="1"/>
</dbReference>
<dbReference type="Proteomes" id="UP000826271">
    <property type="component" value="Unassembled WGS sequence"/>
</dbReference>
<dbReference type="EMBL" id="WHWC01000005">
    <property type="protein sequence ID" value="KAG8382592.1"/>
    <property type="molecule type" value="Genomic_DNA"/>
</dbReference>
<gene>
    <name evidence="1" type="ORF">BUALT_Bualt05G0093600</name>
</gene>
<keyword evidence="2" id="KW-1185">Reference proteome</keyword>
<name>A0AAV6XRA1_9LAMI</name>
<dbReference type="AlphaFoldDB" id="A0AAV6XRA1"/>
<proteinExistence type="predicted"/>
<dbReference type="InterPro" id="IPR021420">
    <property type="entry name" value="DUF3067"/>
</dbReference>
<comment type="caution">
    <text evidence="1">The sequence shown here is derived from an EMBL/GenBank/DDBJ whole genome shotgun (WGS) entry which is preliminary data.</text>
</comment>
<evidence type="ECO:0000313" key="2">
    <source>
        <dbReference type="Proteomes" id="UP000826271"/>
    </source>
</evidence>
<sequence length="103" mass="11986">MKRSFPLTEEEYILRLDDVANNLRCWGAVSHVRNSLEKSKERPRIGKLQDVIESCPFSNIRGKLGNRTILHLDFGIEENIEELLLCILHLLYCSRIAHELIQL</sequence>
<dbReference type="Pfam" id="PF11267">
    <property type="entry name" value="DUF3067"/>
    <property type="match status" value="1"/>
</dbReference>
<reference evidence="1" key="1">
    <citation type="submission" date="2019-10" db="EMBL/GenBank/DDBJ databases">
        <authorList>
            <person name="Zhang R."/>
            <person name="Pan Y."/>
            <person name="Wang J."/>
            <person name="Ma R."/>
            <person name="Yu S."/>
        </authorList>
    </citation>
    <scope>NUCLEOTIDE SEQUENCE</scope>
    <source>
        <strain evidence="1">LA-IB0</strain>
        <tissue evidence="1">Leaf</tissue>
    </source>
</reference>
<organism evidence="1 2">
    <name type="scientific">Buddleja alternifolia</name>
    <dbReference type="NCBI Taxonomy" id="168488"/>
    <lineage>
        <taxon>Eukaryota</taxon>
        <taxon>Viridiplantae</taxon>
        <taxon>Streptophyta</taxon>
        <taxon>Embryophyta</taxon>
        <taxon>Tracheophyta</taxon>
        <taxon>Spermatophyta</taxon>
        <taxon>Magnoliopsida</taxon>
        <taxon>eudicotyledons</taxon>
        <taxon>Gunneridae</taxon>
        <taxon>Pentapetalae</taxon>
        <taxon>asterids</taxon>
        <taxon>lamiids</taxon>
        <taxon>Lamiales</taxon>
        <taxon>Scrophulariaceae</taxon>
        <taxon>Buddlejeae</taxon>
        <taxon>Buddleja</taxon>
    </lineage>
</organism>
<dbReference type="PANTHER" id="PTHR35126">
    <property type="entry name" value="SLR0598 PROTEIN"/>
    <property type="match status" value="1"/>
</dbReference>